<keyword evidence="3" id="KW-1185">Reference proteome</keyword>
<name>A0AAV8W0R3_9CUCU</name>
<reference evidence="2 3" key="1">
    <citation type="journal article" date="2023" name="Insect Mol. Biol.">
        <title>Genome sequencing provides insights into the evolution of gene families encoding plant cell wall-degrading enzymes in longhorned beetles.</title>
        <authorList>
            <person name="Shin N.R."/>
            <person name="Okamura Y."/>
            <person name="Kirsch R."/>
            <person name="Pauchet Y."/>
        </authorList>
    </citation>
    <scope>NUCLEOTIDE SEQUENCE [LARGE SCALE GENOMIC DNA]</scope>
    <source>
        <strain evidence="2">EAD_L_NR</strain>
    </source>
</reference>
<feature type="region of interest" description="Disordered" evidence="1">
    <location>
        <begin position="698"/>
        <end position="724"/>
    </location>
</feature>
<accession>A0AAV8W0R3</accession>
<evidence type="ECO:0000313" key="2">
    <source>
        <dbReference type="EMBL" id="KAJ8920233.1"/>
    </source>
</evidence>
<feature type="region of interest" description="Disordered" evidence="1">
    <location>
        <begin position="1"/>
        <end position="41"/>
    </location>
</feature>
<feature type="region of interest" description="Disordered" evidence="1">
    <location>
        <begin position="75"/>
        <end position="163"/>
    </location>
</feature>
<feature type="compositionally biased region" description="Polar residues" evidence="1">
    <location>
        <begin position="149"/>
        <end position="163"/>
    </location>
</feature>
<protein>
    <submittedName>
        <fullName evidence="2">Uncharacterized protein</fullName>
    </submittedName>
</protein>
<dbReference type="Proteomes" id="UP001159042">
    <property type="component" value="Unassembled WGS sequence"/>
</dbReference>
<feature type="region of interest" description="Disordered" evidence="1">
    <location>
        <begin position="194"/>
        <end position="257"/>
    </location>
</feature>
<feature type="compositionally biased region" description="Basic residues" evidence="1">
    <location>
        <begin position="448"/>
        <end position="457"/>
    </location>
</feature>
<feature type="compositionally biased region" description="Low complexity" evidence="1">
    <location>
        <begin position="12"/>
        <end position="21"/>
    </location>
</feature>
<feature type="compositionally biased region" description="Acidic residues" evidence="1">
    <location>
        <begin position="571"/>
        <end position="581"/>
    </location>
</feature>
<feature type="compositionally biased region" description="Polar residues" evidence="1">
    <location>
        <begin position="194"/>
        <end position="205"/>
    </location>
</feature>
<evidence type="ECO:0000313" key="3">
    <source>
        <dbReference type="Proteomes" id="UP001159042"/>
    </source>
</evidence>
<feature type="region of interest" description="Disordered" evidence="1">
    <location>
        <begin position="652"/>
        <end position="684"/>
    </location>
</feature>
<feature type="compositionally biased region" description="Basic residues" evidence="1">
    <location>
        <begin position="1"/>
        <end position="11"/>
    </location>
</feature>
<gene>
    <name evidence="2" type="ORF">NQ315_011894</name>
</gene>
<sequence>MVKSNLGKRKSSGASLDATSASDDDDTSNRRRKSKKHINQALLTAALNSKTHLFKTGTDQGLNNDKISSLLARMKSKEGTAKTSNASEFDGMECKPDVKTPRQAVPSEKSPKIKKKKREVVSNSEDSDTQMKYKSLHHEIQIKTENEVNDNSDAGPSSRVGLNNIKNEVLSESNESDVESNAEQVVVVNQDNSSSFNYINGSSQESESDDGTKDASVNSVATSKTPGKSKGKSRSLPEGVHGGRQGGLLAKGKERVPSLNNSIMERYQQSTSKSNPNKFQVLQDIRLTPKTLEGRMKQICPGFKPIETTVQSDFSDLDELYLLRIPKNVDPKLLKKAEINLENECVINLGEDYILTPATKPPDPALVISADPKIVRFKNSLIMEKRTNSKKEPQVTVPEQSSVPLPSNLKIRHPLFGPNFQEKVKLSESAEKKLEEAIANLLRQEKKLKKKDRKNKHKQQEEEPVQEIFNLLNSHSFLPNNDRIKKETSDDSAFGSSSSFDKLVFKNKKDKPSSSIQRITQETEEQVHKKSKSKRENKDMEVEELKEATKKSKNKKEKRKSGSGVGREIELILDDEVDGLEEQSSSSKKKKAKASHGSSWPGEGIKKEAEEQSTIKLDSITSSKASKGTAFHSSFLSDVLSTPKFSPELSAIISDASTSSKKSKKKSKKDKRTDDEEEVTVKQEELISQLLNDVTVELSGSTKKGKKKKGRADSDLSETIKLEF</sequence>
<comment type="caution">
    <text evidence="2">The sequence shown here is derived from an EMBL/GenBank/DDBJ whole genome shotgun (WGS) entry which is preliminary data.</text>
</comment>
<dbReference type="AlphaFoldDB" id="A0AAV8W0R3"/>
<evidence type="ECO:0000256" key="1">
    <source>
        <dbReference type="SAM" id="MobiDB-lite"/>
    </source>
</evidence>
<dbReference type="EMBL" id="JANEYG010000015">
    <property type="protein sequence ID" value="KAJ8920233.1"/>
    <property type="molecule type" value="Genomic_DNA"/>
</dbReference>
<feature type="region of interest" description="Disordered" evidence="1">
    <location>
        <begin position="448"/>
        <end position="467"/>
    </location>
</feature>
<feature type="compositionally biased region" description="Basic and acidic residues" evidence="1">
    <location>
        <begin position="136"/>
        <end position="146"/>
    </location>
</feature>
<feature type="compositionally biased region" description="Basic residues" evidence="1">
    <location>
        <begin position="661"/>
        <end position="670"/>
    </location>
</feature>
<organism evidence="2 3">
    <name type="scientific">Exocentrus adspersus</name>
    <dbReference type="NCBI Taxonomy" id="1586481"/>
    <lineage>
        <taxon>Eukaryota</taxon>
        <taxon>Metazoa</taxon>
        <taxon>Ecdysozoa</taxon>
        <taxon>Arthropoda</taxon>
        <taxon>Hexapoda</taxon>
        <taxon>Insecta</taxon>
        <taxon>Pterygota</taxon>
        <taxon>Neoptera</taxon>
        <taxon>Endopterygota</taxon>
        <taxon>Coleoptera</taxon>
        <taxon>Polyphaga</taxon>
        <taxon>Cucujiformia</taxon>
        <taxon>Chrysomeloidea</taxon>
        <taxon>Cerambycidae</taxon>
        <taxon>Lamiinae</taxon>
        <taxon>Acanthocinini</taxon>
        <taxon>Exocentrus</taxon>
    </lineage>
</organism>
<feature type="compositionally biased region" description="Basic and acidic residues" evidence="1">
    <location>
        <begin position="534"/>
        <end position="550"/>
    </location>
</feature>
<feature type="region of interest" description="Disordered" evidence="1">
    <location>
        <begin position="505"/>
        <end position="613"/>
    </location>
</feature>
<feature type="compositionally biased region" description="Basic residues" evidence="1">
    <location>
        <begin position="551"/>
        <end position="561"/>
    </location>
</feature>
<feature type="compositionally biased region" description="Basic and acidic residues" evidence="1">
    <location>
        <begin position="711"/>
        <end position="724"/>
    </location>
</feature>
<feature type="compositionally biased region" description="Basic and acidic residues" evidence="1">
    <location>
        <begin position="671"/>
        <end position="684"/>
    </location>
</feature>
<proteinExistence type="predicted"/>